<organism evidence="6 7">
    <name type="scientific">Secundilactobacillus similis DSM 23365 = JCM 2765</name>
    <dbReference type="NCBI Taxonomy" id="1423804"/>
    <lineage>
        <taxon>Bacteria</taxon>
        <taxon>Bacillati</taxon>
        <taxon>Bacillota</taxon>
        <taxon>Bacilli</taxon>
        <taxon>Lactobacillales</taxon>
        <taxon>Lactobacillaceae</taxon>
        <taxon>Secundilactobacillus</taxon>
    </lineage>
</organism>
<proteinExistence type="inferred from homology"/>
<evidence type="ECO:0000256" key="5">
    <source>
        <dbReference type="RuleBase" id="RU363041"/>
    </source>
</evidence>
<reference evidence="6 7" key="1">
    <citation type="journal article" date="2015" name="Genome Announc.">
        <title>Expanding the biotechnology potential of lactobacilli through comparative genomics of 213 strains and associated genera.</title>
        <authorList>
            <person name="Sun Z."/>
            <person name="Harris H.M."/>
            <person name="McCann A."/>
            <person name="Guo C."/>
            <person name="Argimon S."/>
            <person name="Zhang W."/>
            <person name="Yang X."/>
            <person name="Jeffery I.B."/>
            <person name="Cooney J.C."/>
            <person name="Kagawa T.F."/>
            <person name="Liu W."/>
            <person name="Song Y."/>
            <person name="Salvetti E."/>
            <person name="Wrobel A."/>
            <person name="Rasinkangas P."/>
            <person name="Parkhill J."/>
            <person name="Rea M.C."/>
            <person name="O'Sullivan O."/>
            <person name="Ritari J."/>
            <person name="Douillard F.P."/>
            <person name="Paul Ross R."/>
            <person name="Yang R."/>
            <person name="Briner A.E."/>
            <person name="Felis G.E."/>
            <person name="de Vos W.M."/>
            <person name="Barrangou R."/>
            <person name="Klaenhammer T.R."/>
            <person name="Caufield P.W."/>
            <person name="Cui Y."/>
            <person name="Zhang H."/>
            <person name="O'Toole P.W."/>
        </authorList>
    </citation>
    <scope>NUCLEOTIDE SEQUENCE [LARGE SCALE GENOMIC DNA]</scope>
    <source>
        <strain evidence="6 7">DSM 23365</strain>
    </source>
</reference>
<comment type="caution">
    <text evidence="6">The sequence shown here is derived from an EMBL/GenBank/DDBJ whole genome shotgun (WGS) entry which is preliminary data.</text>
</comment>
<feature type="transmembrane region" description="Helical" evidence="5">
    <location>
        <begin position="237"/>
        <end position="257"/>
    </location>
</feature>
<feature type="transmembrane region" description="Helical" evidence="5">
    <location>
        <begin position="87"/>
        <end position="120"/>
    </location>
</feature>
<dbReference type="Pfam" id="PF01925">
    <property type="entry name" value="TauE"/>
    <property type="match status" value="1"/>
</dbReference>
<evidence type="ECO:0000256" key="3">
    <source>
        <dbReference type="ARBA" id="ARBA00022989"/>
    </source>
</evidence>
<feature type="transmembrane region" description="Helical" evidence="5">
    <location>
        <begin position="132"/>
        <end position="149"/>
    </location>
</feature>
<evidence type="ECO:0000256" key="2">
    <source>
        <dbReference type="ARBA" id="ARBA00022692"/>
    </source>
</evidence>
<feature type="transmembrane region" description="Helical" evidence="5">
    <location>
        <begin position="45"/>
        <end position="66"/>
    </location>
</feature>
<protein>
    <recommendedName>
        <fullName evidence="5">Probable membrane transporter protein</fullName>
    </recommendedName>
</protein>
<dbReference type="GO" id="GO:0005886">
    <property type="term" value="C:plasma membrane"/>
    <property type="evidence" value="ECO:0007669"/>
    <property type="project" value="UniProtKB-SubCell"/>
</dbReference>
<keyword evidence="7" id="KW-1185">Reference proteome</keyword>
<dbReference type="RefSeq" id="WP_057151991.1">
    <property type="nucleotide sequence ID" value="NZ_AYZM01000107.1"/>
</dbReference>
<feature type="transmembrane region" description="Helical" evidence="5">
    <location>
        <begin position="263"/>
        <end position="281"/>
    </location>
</feature>
<dbReference type="Proteomes" id="UP000051442">
    <property type="component" value="Unassembled WGS sequence"/>
</dbReference>
<comment type="similarity">
    <text evidence="5">Belongs to the 4-toluene sulfonate uptake permease (TSUP) (TC 2.A.102) family.</text>
</comment>
<comment type="subcellular location">
    <subcellularLocation>
        <location evidence="5">Cell membrane</location>
        <topology evidence="5">Multi-pass membrane protein</topology>
    </subcellularLocation>
    <subcellularLocation>
        <location evidence="1">Membrane</location>
        <topology evidence="1">Multi-pass membrane protein</topology>
    </subcellularLocation>
</comment>
<keyword evidence="4 5" id="KW-0472">Membrane</keyword>
<evidence type="ECO:0000256" key="1">
    <source>
        <dbReference type="ARBA" id="ARBA00004141"/>
    </source>
</evidence>
<sequence length="297" mass="31803">MKIALLVVLVVVGIRYAVVLAMDIHQHWQTVRETPINNTALSVSALVMMFLSTLGVSDFAVGTALYRRLKWVPLKQLPATLNTEVVIPTLFMAMLYISSVNVAPATLLTCIVAQGLGAWIGPRIAVRLPENTIRLTIAIGLVIAVGSIIGTKLGLLPTGGSSTALSGPKLVIAAVLLFCFGFLNDIGIGSNALIMATVYLLGLSTQAAFPIMMGAASFSLSLSGVKFVHLGAYSRKVVLLMSTVGLVGVALAAFVFNHLQTTWIQWLVVVVLLYTIYQLVLELINVHFRKVAVCDDK</sequence>
<accession>A0A0R2F2F5</accession>
<name>A0A0R2F2F5_9LACO</name>
<gene>
    <name evidence="6" type="ORF">FD14_GL000969</name>
</gene>
<dbReference type="EMBL" id="AYZM01000107">
    <property type="protein sequence ID" value="KRN21627.1"/>
    <property type="molecule type" value="Genomic_DNA"/>
</dbReference>
<dbReference type="STRING" id="1423804.FD14_GL000969"/>
<dbReference type="PANTHER" id="PTHR43483:SF3">
    <property type="entry name" value="MEMBRANE TRANSPORTER PROTEIN HI_0806-RELATED"/>
    <property type="match status" value="1"/>
</dbReference>
<keyword evidence="2 5" id="KW-0812">Transmembrane</keyword>
<evidence type="ECO:0000313" key="7">
    <source>
        <dbReference type="Proteomes" id="UP000051442"/>
    </source>
</evidence>
<dbReference type="AlphaFoldDB" id="A0A0R2F2F5"/>
<evidence type="ECO:0000313" key="6">
    <source>
        <dbReference type="EMBL" id="KRN21627.1"/>
    </source>
</evidence>
<keyword evidence="5" id="KW-1003">Cell membrane</keyword>
<dbReference type="PANTHER" id="PTHR43483">
    <property type="entry name" value="MEMBRANE TRANSPORTER PROTEIN HI_0806-RELATED"/>
    <property type="match status" value="1"/>
</dbReference>
<feature type="transmembrane region" description="Helical" evidence="5">
    <location>
        <begin position="170"/>
        <end position="201"/>
    </location>
</feature>
<keyword evidence="3 5" id="KW-1133">Transmembrane helix</keyword>
<dbReference type="InterPro" id="IPR002781">
    <property type="entry name" value="TM_pro_TauE-like"/>
</dbReference>
<evidence type="ECO:0000256" key="4">
    <source>
        <dbReference type="ARBA" id="ARBA00023136"/>
    </source>
</evidence>
<feature type="transmembrane region" description="Helical" evidence="5">
    <location>
        <begin position="207"/>
        <end position="225"/>
    </location>
</feature>
<dbReference type="PATRIC" id="fig|1423804.4.peg.1042"/>